<reference evidence="1" key="1">
    <citation type="submission" date="2022-08" db="EMBL/GenBank/DDBJ databases">
        <authorList>
            <person name="Kallberg Y."/>
            <person name="Tangrot J."/>
            <person name="Rosling A."/>
        </authorList>
    </citation>
    <scope>NUCLEOTIDE SEQUENCE</scope>
    <source>
        <strain evidence="1">Wild A</strain>
    </source>
</reference>
<dbReference type="Proteomes" id="UP001153678">
    <property type="component" value="Unassembled WGS sequence"/>
</dbReference>
<dbReference type="AlphaFoldDB" id="A0A9W4T901"/>
<evidence type="ECO:0000313" key="2">
    <source>
        <dbReference type="Proteomes" id="UP001153678"/>
    </source>
</evidence>
<proteinExistence type="predicted"/>
<name>A0A9W4T901_9GLOM</name>
<keyword evidence="2" id="KW-1185">Reference proteome</keyword>
<dbReference type="OrthoDB" id="2422789at2759"/>
<evidence type="ECO:0000313" key="1">
    <source>
        <dbReference type="EMBL" id="CAI2198513.1"/>
    </source>
</evidence>
<accession>A0A9W4T901</accession>
<feature type="non-terminal residue" evidence="1">
    <location>
        <position position="67"/>
    </location>
</feature>
<dbReference type="EMBL" id="CAMKVN010018824">
    <property type="protein sequence ID" value="CAI2198513.1"/>
    <property type="molecule type" value="Genomic_DNA"/>
</dbReference>
<gene>
    <name evidence="1" type="ORF">FWILDA_LOCUS18610</name>
</gene>
<feature type="non-terminal residue" evidence="1">
    <location>
        <position position="1"/>
    </location>
</feature>
<sequence>PTISRTLRETLFTQGQTRSLSESDFELYKKKSSYHCERNETVLISNHSEIDWVINLETLNSLKDFSS</sequence>
<organism evidence="1 2">
    <name type="scientific">Funneliformis geosporum</name>
    <dbReference type="NCBI Taxonomy" id="1117311"/>
    <lineage>
        <taxon>Eukaryota</taxon>
        <taxon>Fungi</taxon>
        <taxon>Fungi incertae sedis</taxon>
        <taxon>Mucoromycota</taxon>
        <taxon>Glomeromycotina</taxon>
        <taxon>Glomeromycetes</taxon>
        <taxon>Glomerales</taxon>
        <taxon>Glomeraceae</taxon>
        <taxon>Funneliformis</taxon>
    </lineage>
</organism>
<comment type="caution">
    <text evidence="1">The sequence shown here is derived from an EMBL/GenBank/DDBJ whole genome shotgun (WGS) entry which is preliminary data.</text>
</comment>
<protein>
    <submittedName>
        <fullName evidence="1">12727_t:CDS:1</fullName>
    </submittedName>
</protein>